<protein>
    <submittedName>
        <fullName evidence="3">DNA primase</fullName>
    </submittedName>
</protein>
<dbReference type="SMART" id="SM00943">
    <property type="entry name" value="Prim-Pol"/>
    <property type="match status" value="1"/>
</dbReference>
<accession>A0A1V9A733</accession>
<evidence type="ECO:0000259" key="2">
    <source>
        <dbReference type="SMART" id="SM00943"/>
    </source>
</evidence>
<dbReference type="Pfam" id="PF09250">
    <property type="entry name" value="Prim-Pol"/>
    <property type="match status" value="1"/>
</dbReference>
<sequence length="222" mass="23822">MLDTEWPDSWRAAFRIELRAGAIGLAWRGWPVIPGTYPDSETSAAAGAPGEPPNGPWVKPAPAHGDWQRRLGAHPQQVAAWWTGRPYSLLVATGVTVDAVEVDDHVGRRAAVLLRATGQPAPIVAMPNGRWLFLTGVADRLPTALAETEGIEWHGEGSWIPLPPTPFQHGVVHWRVKPDVWGWRLPRAEVVHDVLVRACGSSPTAPVGADTHPALSAGTSAA</sequence>
<dbReference type="InterPro" id="IPR015330">
    <property type="entry name" value="DNA_primase/pol_bifunc_N"/>
</dbReference>
<reference evidence="3 4" key="1">
    <citation type="submission" date="2017-02" db="EMBL/GenBank/DDBJ databases">
        <title>Draft genome of Saccharomonospora sp. 154.</title>
        <authorList>
            <person name="Alonso-Carmona G.S."/>
            <person name="De La Haba R."/>
            <person name="Vera-Gargallo B."/>
            <person name="Sandoval-Trujillo A.H."/>
            <person name="Ramirez-Duran N."/>
            <person name="Ventosa A."/>
        </authorList>
    </citation>
    <scope>NUCLEOTIDE SEQUENCE [LARGE SCALE GENOMIC DNA]</scope>
    <source>
        <strain evidence="3 4">LRS4.154</strain>
    </source>
</reference>
<feature type="region of interest" description="Disordered" evidence="1">
    <location>
        <begin position="202"/>
        <end position="222"/>
    </location>
</feature>
<dbReference type="EMBL" id="MWIH01000005">
    <property type="protein sequence ID" value="OQO92860.1"/>
    <property type="molecule type" value="Genomic_DNA"/>
</dbReference>
<dbReference type="Proteomes" id="UP000192591">
    <property type="component" value="Unassembled WGS sequence"/>
</dbReference>
<feature type="domain" description="DNA primase/polymerase bifunctional N-terminal" evidence="2">
    <location>
        <begin position="22"/>
        <end position="185"/>
    </location>
</feature>
<comment type="caution">
    <text evidence="3">The sequence shown here is derived from an EMBL/GenBank/DDBJ whole genome shotgun (WGS) entry which is preliminary data.</text>
</comment>
<evidence type="ECO:0000313" key="3">
    <source>
        <dbReference type="EMBL" id="OQO92860.1"/>
    </source>
</evidence>
<name>A0A1V9A733_SACPI</name>
<dbReference type="STRING" id="1962155.B1813_12070"/>
<evidence type="ECO:0000256" key="1">
    <source>
        <dbReference type="SAM" id="MobiDB-lite"/>
    </source>
</evidence>
<keyword evidence="4" id="KW-1185">Reference proteome</keyword>
<dbReference type="AlphaFoldDB" id="A0A1V9A733"/>
<proteinExistence type="predicted"/>
<dbReference type="RefSeq" id="WP_081191855.1">
    <property type="nucleotide sequence ID" value="NZ_MWIH01000005.1"/>
</dbReference>
<evidence type="ECO:0000313" key="4">
    <source>
        <dbReference type="Proteomes" id="UP000192591"/>
    </source>
</evidence>
<organism evidence="3 4">
    <name type="scientific">Saccharomonospora piscinae</name>
    <dbReference type="NCBI Taxonomy" id="687388"/>
    <lineage>
        <taxon>Bacteria</taxon>
        <taxon>Bacillati</taxon>
        <taxon>Actinomycetota</taxon>
        <taxon>Actinomycetes</taxon>
        <taxon>Pseudonocardiales</taxon>
        <taxon>Pseudonocardiaceae</taxon>
        <taxon>Saccharomonospora</taxon>
    </lineage>
</organism>
<gene>
    <name evidence="3" type="ORF">B1813_12070</name>
</gene>